<dbReference type="eggNOG" id="ENOG5033EPZ">
    <property type="taxonomic scope" value="Bacteria"/>
</dbReference>
<organism evidence="1 2">
    <name type="scientific">Zymomonas mobilis subsp. pomaceae (strain ATCC 29192 / DSM 22645 / JCM 10191 / CCUG 17912 / NBRC 13757 / NCIMB 11200 / NRRL B-4491 / Barker I)</name>
    <dbReference type="NCBI Taxonomy" id="579138"/>
    <lineage>
        <taxon>Bacteria</taxon>
        <taxon>Pseudomonadati</taxon>
        <taxon>Pseudomonadota</taxon>
        <taxon>Alphaproteobacteria</taxon>
        <taxon>Sphingomonadales</taxon>
        <taxon>Zymomonadaceae</taxon>
        <taxon>Zymomonas</taxon>
    </lineage>
</organism>
<dbReference type="STRING" id="579138.Zymop_0813"/>
<evidence type="ECO:0000313" key="2">
    <source>
        <dbReference type="Proteomes" id="UP000000491"/>
    </source>
</evidence>
<dbReference type="EMBL" id="CP002865">
    <property type="protein sequence ID" value="AEI37714.1"/>
    <property type="molecule type" value="Genomic_DNA"/>
</dbReference>
<sequence>MKIGMIADPLKWLGWPEAKHFLDPALKRSDEIWSDILPELASGSLQLWAVLQTETLSSEKFDLQEKLYAAAVTRIVNSPAGEVAEIYLVGGKDFSLWLAELSEVIARSAREIGCIALRAYGRSGWRRPLALLGWHEKTVAYEKRL</sequence>
<dbReference type="KEGG" id="zmp:Zymop_0813"/>
<proteinExistence type="predicted"/>
<dbReference type="PATRIC" id="fig|579138.3.peg.853"/>
<dbReference type="RefSeq" id="WP_013934110.1">
    <property type="nucleotide sequence ID" value="NC_015709.1"/>
</dbReference>
<protein>
    <submittedName>
        <fullName evidence="1">Uncharacterized protein</fullName>
    </submittedName>
</protein>
<dbReference type="HOGENOM" id="CLU_1786194_0_0_5"/>
<name>F8ESD9_ZYMMT</name>
<dbReference type="AlphaFoldDB" id="F8ESD9"/>
<gene>
    <name evidence="1" type="ordered locus">Zymop_0813</name>
</gene>
<dbReference type="Proteomes" id="UP000000491">
    <property type="component" value="Chromosome"/>
</dbReference>
<reference evidence="1 2" key="1">
    <citation type="journal article" date="2011" name="J. Bacteriol.">
        <title>Genome sequence of the ethanol-producing Zymomonas mobilis subsp. pomaceae lectotype strain ATCC 29192.</title>
        <authorList>
            <person name="Kouvelis V.N."/>
            <person name="Davenport K.W."/>
            <person name="Brettin T.S."/>
            <person name="Bruce D."/>
            <person name="Detter C."/>
            <person name="Han C.S."/>
            <person name="Nolan M."/>
            <person name="Tapia R."/>
            <person name="Damoulaki A."/>
            <person name="Kyrpides N.C."/>
            <person name="Typas M.A."/>
            <person name="Pappas K.M."/>
        </authorList>
    </citation>
    <scope>NUCLEOTIDE SEQUENCE [LARGE SCALE GENOMIC DNA]</scope>
    <source>
        <strain evidence="2">ATCC 29192 / DSM 22645 / JCM 10191 / CCUG 17912 / NBRC 13757 / NCIMB 11200 / NRRL B-4491 / Barker I</strain>
    </source>
</reference>
<accession>F8ESD9</accession>
<evidence type="ECO:0000313" key="1">
    <source>
        <dbReference type="EMBL" id="AEI37714.1"/>
    </source>
</evidence>